<evidence type="ECO:0000313" key="1">
    <source>
        <dbReference type="EMBL" id="MBV6343649.1"/>
    </source>
</evidence>
<accession>A0ABS6S471</accession>
<sequence>MEILPYANDEELDYIIWEHTGYPMFWDSSDGSTPEECFRKQLEDFKRSMV</sequence>
<gene>
    <name evidence="1" type="ORF">HWQ67_18945</name>
</gene>
<name>A0ABS6S471_9BACT</name>
<dbReference type="Proteomes" id="UP001196980">
    <property type="component" value="Unassembled WGS sequence"/>
</dbReference>
<reference evidence="1 2" key="1">
    <citation type="journal article" date="2020" name="J Geophys Res Biogeosci">
        <title>Magnetotaxis as an Adaptation to Enable Bacterial Shuttling of Microbial Sulfur and Sulfur Cycling Across Aquatic Oxic#Anoxic Interfaces.</title>
        <authorList>
            <person name="Li J."/>
            <person name="Liu P."/>
            <person name="Wang J."/>
            <person name="Roberts A.P."/>
            <person name="Pan Y."/>
        </authorList>
    </citation>
    <scope>NUCLEOTIDE SEQUENCE [LARGE SCALE GENOMIC DNA]</scope>
    <source>
        <strain evidence="1 2">MYR-1_YQ</strain>
    </source>
</reference>
<proteinExistence type="predicted"/>
<keyword evidence="2" id="KW-1185">Reference proteome</keyword>
<protein>
    <submittedName>
        <fullName evidence="1">Uncharacterized protein</fullName>
    </submittedName>
</protein>
<dbReference type="EMBL" id="JABXWD010000717">
    <property type="protein sequence ID" value="MBV6343649.1"/>
    <property type="molecule type" value="Genomic_DNA"/>
</dbReference>
<comment type="caution">
    <text evidence="1">The sequence shown here is derived from an EMBL/GenBank/DDBJ whole genome shotgun (WGS) entry which is preliminary data.</text>
</comment>
<evidence type="ECO:0000313" key="2">
    <source>
        <dbReference type="Proteomes" id="UP001196980"/>
    </source>
</evidence>
<organism evidence="1 2">
    <name type="scientific">Candidatus Magnetobacterium casense</name>
    <dbReference type="NCBI Taxonomy" id="1455061"/>
    <lineage>
        <taxon>Bacteria</taxon>
        <taxon>Pseudomonadati</taxon>
        <taxon>Nitrospirota</taxon>
        <taxon>Thermodesulfovibrionia</taxon>
        <taxon>Thermodesulfovibrionales</taxon>
        <taxon>Candidatus Magnetobacteriaceae</taxon>
        <taxon>Candidatus Magnetobacterium</taxon>
    </lineage>
</organism>
<dbReference type="RefSeq" id="WP_218254267.1">
    <property type="nucleotide sequence ID" value="NZ_JABXWD010000717.1"/>
</dbReference>